<dbReference type="Gene3D" id="2.40.50.40">
    <property type="match status" value="1"/>
</dbReference>
<dbReference type="AlphaFoldDB" id="A0AAR2KJU1"/>
<dbReference type="GO" id="GO:0008009">
    <property type="term" value="F:chemokine activity"/>
    <property type="evidence" value="ECO:0007669"/>
    <property type="project" value="InterPro"/>
</dbReference>
<reference evidence="4 5" key="1">
    <citation type="submission" date="2020-10" db="EMBL/GenBank/DDBJ databases">
        <title>Pygocentrus nattereri (red-bellied piranha) genome, fPygNat1, primary haplotype.</title>
        <authorList>
            <person name="Myers G."/>
            <person name="Meyer A."/>
            <person name="Karagic N."/>
            <person name="Pippel M."/>
            <person name="Winkler S."/>
            <person name="Tracey A."/>
            <person name="Wood J."/>
            <person name="Formenti G."/>
            <person name="Howe K."/>
            <person name="Fedrigo O."/>
            <person name="Jarvis E.D."/>
        </authorList>
    </citation>
    <scope>NUCLEOTIDE SEQUENCE [LARGE SCALE GENOMIC DNA]</scope>
</reference>
<dbReference type="Pfam" id="PF00048">
    <property type="entry name" value="IL8"/>
    <property type="match status" value="1"/>
</dbReference>
<dbReference type="Proteomes" id="UP001501920">
    <property type="component" value="Chromosome 19"/>
</dbReference>
<keyword evidence="5" id="KW-1185">Reference proteome</keyword>
<dbReference type="Ensembl" id="ENSPNAT00000066345.1">
    <property type="protein sequence ID" value="ENSPNAP00000064593.1"/>
    <property type="gene ID" value="ENSPNAG00000004270.2"/>
</dbReference>
<keyword evidence="1" id="KW-0202">Cytokine</keyword>
<evidence type="ECO:0000313" key="5">
    <source>
        <dbReference type="Proteomes" id="UP001501920"/>
    </source>
</evidence>
<sequence length="115" mass="13627">MRFYVFFFLVLLGFLYLSLGQGSYEDCCLRHVNSVKKHTIKNVVSYRKQELDGGCNITNANVLYFSLFRFKTKRGRFFCANPKDKWVQKLLEKVDRENESVHGKKYVVTKVTEWI</sequence>
<dbReference type="GO" id="GO:0006955">
    <property type="term" value="P:immune response"/>
    <property type="evidence" value="ECO:0007669"/>
    <property type="project" value="InterPro"/>
</dbReference>
<dbReference type="SUPFAM" id="SSF54117">
    <property type="entry name" value="Interleukin 8-like chemokines"/>
    <property type="match status" value="1"/>
</dbReference>
<name>A0AAR2KJU1_PYGNA</name>
<reference evidence="4" key="2">
    <citation type="submission" date="2025-08" db="UniProtKB">
        <authorList>
            <consortium name="Ensembl"/>
        </authorList>
    </citation>
    <scope>IDENTIFICATION</scope>
</reference>
<proteinExistence type="predicted"/>
<evidence type="ECO:0000313" key="4">
    <source>
        <dbReference type="Ensembl" id="ENSPNAP00000064593.1"/>
    </source>
</evidence>
<protein>
    <recommendedName>
        <fullName evidence="3">Chemokine interleukin-8-like domain-containing protein</fullName>
    </recommendedName>
</protein>
<reference evidence="4" key="3">
    <citation type="submission" date="2025-09" db="UniProtKB">
        <authorList>
            <consortium name="Ensembl"/>
        </authorList>
    </citation>
    <scope>IDENTIFICATION</scope>
</reference>
<dbReference type="SMART" id="SM00199">
    <property type="entry name" value="SCY"/>
    <property type="match status" value="1"/>
</dbReference>
<feature type="signal peptide" evidence="2">
    <location>
        <begin position="1"/>
        <end position="20"/>
    </location>
</feature>
<dbReference type="GO" id="GO:0005615">
    <property type="term" value="C:extracellular space"/>
    <property type="evidence" value="ECO:0007669"/>
    <property type="project" value="UniProtKB-KW"/>
</dbReference>
<dbReference type="GeneTree" id="ENSGT00900000141362"/>
<evidence type="ECO:0000256" key="1">
    <source>
        <dbReference type="ARBA" id="ARBA00022514"/>
    </source>
</evidence>
<evidence type="ECO:0000259" key="3">
    <source>
        <dbReference type="SMART" id="SM00199"/>
    </source>
</evidence>
<evidence type="ECO:0000256" key="2">
    <source>
        <dbReference type="SAM" id="SignalP"/>
    </source>
</evidence>
<dbReference type="InterPro" id="IPR036048">
    <property type="entry name" value="Interleukin_8-like_sf"/>
</dbReference>
<feature type="domain" description="Chemokine interleukin-8-like" evidence="3">
    <location>
        <begin position="24"/>
        <end position="94"/>
    </location>
</feature>
<dbReference type="InterPro" id="IPR001811">
    <property type="entry name" value="Chemokine_IL8-like_dom"/>
</dbReference>
<organism evidence="4 5">
    <name type="scientific">Pygocentrus nattereri</name>
    <name type="common">Red-bellied piranha</name>
    <dbReference type="NCBI Taxonomy" id="42514"/>
    <lineage>
        <taxon>Eukaryota</taxon>
        <taxon>Metazoa</taxon>
        <taxon>Chordata</taxon>
        <taxon>Craniata</taxon>
        <taxon>Vertebrata</taxon>
        <taxon>Euteleostomi</taxon>
        <taxon>Actinopterygii</taxon>
        <taxon>Neopterygii</taxon>
        <taxon>Teleostei</taxon>
        <taxon>Ostariophysi</taxon>
        <taxon>Characiformes</taxon>
        <taxon>Characoidei</taxon>
        <taxon>Pygocentrus</taxon>
    </lineage>
</organism>
<accession>A0AAR2KJU1</accession>
<keyword evidence="2" id="KW-0732">Signal</keyword>
<feature type="chain" id="PRO_5043624891" description="Chemokine interleukin-8-like domain-containing protein" evidence="2">
    <location>
        <begin position="21"/>
        <end position="115"/>
    </location>
</feature>